<protein>
    <submittedName>
        <fullName evidence="2">Uncharacterized protein</fullName>
    </submittedName>
</protein>
<evidence type="ECO:0000313" key="3">
    <source>
        <dbReference type="Proteomes" id="UP000232722"/>
    </source>
</evidence>
<comment type="caution">
    <text evidence="2">The sequence shown here is derived from an EMBL/GenBank/DDBJ whole genome shotgun (WGS) entry which is preliminary data.</text>
</comment>
<reference evidence="2 3" key="2">
    <citation type="submission" date="2017-09" db="EMBL/GenBank/DDBJ databases">
        <title>Extensive intraspecific genome diversity in a model arbuscular mycorrhizal fungus.</title>
        <authorList>
            <person name="Chen E.C."/>
            <person name="Morin E."/>
            <person name="Beaudet D."/>
            <person name="Noel J."/>
            <person name="Ndikumana S."/>
            <person name="Charron P."/>
            <person name="St-Onge C."/>
            <person name="Giorgi J."/>
            <person name="Grigoriev I.V."/>
            <person name="Roux C."/>
            <person name="Martin F.M."/>
            <person name="Corradi N."/>
        </authorList>
    </citation>
    <scope>NUCLEOTIDE SEQUENCE [LARGE SCALE GENOMIC DNA]</scope>
    <source>
        <strain evidence="2 3">A5</strain>
    </source>
</reference>
<evidence type="ECO:0000313" key="2">
    <source>
        <dbReference type="EMBL" id="PKB96540.1"/>
    </source>
</evidence>
<dbReference type="Proteomes" id="UP000232722">
    <property type="component" value="Unassembled WGS sequence"/>
</dbReference>
<reference evidence="2 3" key="1">
    <citation type="submission" date="2016-04" db="EMBL/GenBank/DDBJ databases">
        <title>Genome analyses suggest a sexual origin of heterokaryosis in a supposedly ancient asexual fungus.</title>
        <authorList>
            <person name="Ropars J."/>
            <person name="Sedzielewska K."/>
            <person name="Noel J."/>
            <person name="Charron P."/>
            <person name="Farinelli L."/>
            <person name="Marton T."/>
            <person name="Kruger M."/>
            <person name="Pelin A."/>
            <person name="Brachmann A."/>
            <person name="Corradi N."/>
        </authorList>
    </citation>
    <scope>NUCLEOTIDE SEQUENCE [LARGE SCALE GENOMIC DNA]</scope>
    <source>
        <strain evidence="2 3">A5</strain>
    </source>
</reference>
<name>A0A2N0NPQ5_9GLOM</name>
<feature type="region of interest" description="Disordered" evidence="1">
    <location>
        <begin position="30"/>
        <end position="72"/>
    </location>
</feature>
<feature type="compositionally biased region" description="Basic and acidic residues" evidence="1">
    <location>
        <begin position="30"/>
        <end position="40"/>
    </location>
</feature>
<dbReference type="EMBL" id="LLXJ01003814">
    <property type="protein sequence ID" value="PKB96540.1"/>
    <property type="molecule type" value="Genomic_DNA"/>
</dbReference>
<feature type="compositionally biased region" description="Basic and acidic residues" evidence="1">
    <location>
        <begin position="53"/>
        <end position="72"/>
    </location>
</feature>
<dbReference type="AlphaFoldDB" id="A0A2N0NPQ5"/>
<accession>A0A2N0NPQ5</accession>
<organism evidence="2 3">
    <name type="scientific">Rhizophagus irregularis</name>
    <dbReference type="NCBI Taxonomy" id="588596"/>
    <lineage>
        <taxon>Eukaryota</taxon>
        <taxon>Fungi</taxon>
        <taxon>Fungi incertae sedis</taxon>
        <taxon>Mucoromycota</taxon>
        <taxon>Glomeromycotina</taxon>
        <taxon>Glomeromycetes</taxon>
        <taxon>Glomerales</taxon>
        <taxon>Glomeraceae</taxon>
        <taxon>Rhizophagus</taxon>
    </lineage>
</organism>
<gene>
    <name evidence="2" type="ORF">RhiirA5_434659</name>
</gene>
<evidence type="ECO:0000256" key="1">
    <source>
        <dbReference type="SAM" id="MobiDB-lite"/>
    </source>
</evidence>
<proteinExistence type="predicted"/>
<sequence>MQGIFKPNKLTGVDPSSNRLDIWNFRDSEPSEAVIDKPETNNEDTSAPFPTRAQREQRLRKKTSEEMKRIYGNDGSRKFNREEIICRELENDGGMTSWLDTNWKWKKTINIF</sequence>